<proteinExistence type="predicted"/>
<dbReference type="AlphaFoldDB" id="A0A4C1UM26"/>
<reference evidence="2 3" key="1">
    <citation type="journal article" date="2019" name="Commun. Biol.">
        <title>The bagworm genome reveals a unique fibroin gene that provides high tensile strength.</title>
        <authorList>
            <person name="Kono N."/>
            <person name="Nakamura H."/>
            <person name="Ohtoshi R."/>
            <person name="Tomita M."/>
            <person name="Numata K."/>
            <person name="Arakawa K."/>
        </authorList>
    </citation>
    <scope>NUCLEOTIDE SEQUENCE [LARGE SCALE GENOMIC DNA]</scope>
</reference>
<comment type="caution">
    <text evidence="2">The sequence shown here is derived from an EMBL/GenBank/DDBJ whole genome shotgun (WGS) entry which is preliminary data.</text>
</comment>
<sequence>MGRPPTMQPSIGAAFPTSSSSDINHHSNVALSRVRECRLRACKNVCGTAQCSSCGDSQARAFVPCVHSGLLHRLHTEPGFCA</sequence>
<dbReference type="EMBL" id="BGZK01000194">
    <property type="protein sequence ID" value="GBP27485.1"/>
    <property type="molecule type" value="Genomic_DNA"/>
</dbReference>
<accession>A0A4C1UM26</accession>
<keyword evidence="3" id="KW-1185">Reference proteome</keyword>
<protein>
    <submittedName>
        <fullName evidence="2">Uncharacterized protein</fullName>
    </submittedName>
</protein>
<evidence type="ECO:0000313" key="2">
    <source>
        <dbReference type="EMBL" id="GBP27485.1"/>
    </source>
</evidence>
<evidence type="ECO:0000313" key="3">
    <source>
        <dbReference type="Proteomes" id="UP000299102"/>
    </source>
</evidence>
<organism evidence="2 3">
    <name type="scientific">Eumeta variegata</name>
    <name type="common">Bagworm moth</name>
    <name type="synonym">Eumeta japonica</name>
    <dbReference type="NCBI Taxonomy" id="151549"/>
    <lineage>
        <taxon>Eukaryota</taxon>
        <taxon>Metazoa</taxon>
        <taxon>Ecdysozoa</taxon>
        <taxon>Arthropoda</taxon>
        <taxon>Hexapoda</taxon>
        <taxon>Insecta</taxon>
        <taxon>Pterygota</taxon>
        <taxon>Neoptera</taxon>
        <taxon>Endopterygota</taxon>
        <taxon>Lepidoptera</taxon>
        <taxon>Glossata</taxon>
        <taxon>Ditrysia</taxon>
        <taxon>Tineoidea</taxon>
        <taxon>Psychidae</taxon>
        <taxon>Oiketicinae</taxon>
        <taxon>Eumeta</taxon>
    </lineage>
</organism>
<feature type="region of interest" description="Disordered" evidence="1">
    <location>
        <begin position="1"/>
        <end position="20"/>
    </location>
</feature>
<evidence type="ECO:0000256" key="1">
    <source>
        <dbReference type="SAM" id="MobiDB-lite"/>
    </source>
</evidence>
<gene>
    <name evidence="2" type="ORF">EVAR_14306_1</name>
</gene>
<dbReference type="Proteomes" id="UP000299102">
    <property type="component" value="Unassembled WGS sequence"/>
</dbReference>
<name>A0A4C1UM26_EUMVA</name>